<evidence type="ECO:0000256" key="1">
    <source>
        <dbReference type="SAM" id="Phobius"/>
    </source>
</evidence>
<keyword evidence="1" id="KW-0812">Transmembrane</keyword>
<proteinExistence type="predicted"/>
<gene>
    <name evidence="2" type="ORF">A3I23_00160</name>
</gene>
<evidence type="ECO:0000313" key="2">
    <source>
        <dbReference type="EMBL" id="OGJ01674.1"/>
    </source>
</evidence>
<sequence>MQAQLIGKNKKGLSREQSRGFATLEILIAFMILILCISAVIMVSFGNQSVVVDSQISNEAISKAQSLLEKARADSRFDFNLVNPFTDTETSGPLTFNKKLDVKQIDLFTKELTATISWQIGGRNLSTALATLLTNPTVVNGGDTCSSVLVGDWKNPKIENIISFSGFSGIPVGTYALTDIDVFKDKLYVTVGKTSDKTDPTFFVFDILDPSNPTLLGKLDNDIDVIAGLNSAVVFGKYAFVASASSYSRGQMQVIDLDSMSVKTFKVPVLDPFGSSEGLGNSIFYDNKTIYLGLTKSNSENEFNIIDVSDPLNPDYKAGYPVGNAINAIVVRDKYAYIASPNSEELQILNINNPNVPTPAGRFGVGSGNGKSIWLIGDKIYFGRTTDGGGGEDFQILNNANSNITLPKLGGANISSSVNGVIVRDYLSFLLTGTKGTGSKLQIFKTDDLSNITSWNPTPLTLSSTGNVIEPSIDCEGNRLYVSSNDASGQGSIYIIKPGP</sequence>
<dbReference type="AlphaFoldDB" id="A0A1F6Y5N7"/>
<dbReference type="Proteomes" id="UP000177693">
    <property type="component" value="Unassembled WGS sequence"/>
</dbReference>
<organism evidence="2 3">
    <name type="scientific">Candidatus Nomurabacteria bacterium RIFCSPLOWO2_02_FULL_40_67</name>
    <dbReference type="NCBI Taxonomy" id="1801787"/>
    <lineage>
        <taxon>Bacteria</taxon>
        <taxon>Candidatus Nomuraibacteriota</taxon>
    </lineage>
</organism>
<dbReference type="EMBL" id="MFVL01000013">
    <property type="protein sequence ID" value="OGJ01674.1"/>
    <property type="molecule type" value="Genomic_DNA"/>
</dbReference>
<reference evidence="2 3" key="1">
    <citation type="journal article" date="2016" name="Nat. Commun.">
        <title>Thousands of microbial genomes shed light on interconnected biogeochemical processes in an aquifer system.</title>
        <authorList>
            <person name="Anantharaman K."/>
            <person name="Brown C.T."/>
            <person name="Hug L.A."/>
            <person name="Sharon I."/>
            <person name="Castelle C.J."/>
            <person name="Probst A.J."/>
            <person name="Thomas B.C."/>
            <person name="Singh A."/>
            <person name="Wilkins M.J."/>
            <person name="Karaoz U."/>
            <person name="Brodie E.L."/>
            <person name="Williams K.H."/>
            <person name="Hubbard S.S."/>
            <person name="Banfield J.F."/>
        </authorList>
    </citation>
    <scope>NUCLEOTIDE SEQUENCE [LARGE SCALE GENOMIC DNA]</scope>
</reference>
<dbReference type="InterPro" id="IPR013211">
    <property type="entry name" value="LVIVD"/>
</dbReference>
<keyword evidence="1" id="KW-0472">Membrane</keyword>
<evidence type="ECO:0000313" key="3">
    <source>
        <dbReference type="Proteomes" id="UP000177693"/>
    </source>
</evidence>
<accession>A0A1F6Y5N7</accession>
<comment type="caution">
    <text evidence="2">The sequence shown here is derived from an EMBL/GenBank/DDBJ whole genome shotgun (WGS) entry which is preliminary data.</text>
</comment>
<dbReference type="Pfam" id="PF08309">
    <property type="entry name" value="LVIVD"/>
    <property type="match status" value="2"/>
</dbReference>
<keyword evidence="1" id="KW-1133">Transmembrane helix</keyword>
<protein>
    <submittedName>
        <fullName evidence="2">Uncharacterized protein</fullName>
    </submittedName>
</protein>
<feature type="transmembrane region" description="Helical" evidence="1">
    <location>
        <begin position="21"/>
        <end position="45"/>
    </location>
</feature>
<name>A0A1F6Y5N7_9BACT</name>
<dbReference type="SUPFAM" id="SSF75011">
    <property type="entry name" value="3-carboxy-cis,cis-mucoante lactonizing enzyme"/>
    <property type="match status" value="1"/>
</dbReference>